<organism evidence="2 3">
    <name type="scientific">Aduncisulcus paluster</name>
    <dbReference type="NCBI Taxonomy" id="2918883"/>
    <lineage>
        <taxon>Eukaryota</taxon>
        <taxon>Metamonada</taxon>
        <taxon>Carpediemonas-like organisms</taxon>
        <taxon>Aduncisulcus</taxon>
    </lineage>
</organism>
<evidence type="ECO:0000259" key="1">
    <source>
        <dbReference type="Pfam" id="PF02518"/>
    </source>
</evidence>
<dbReference type="EMBL" id="BQXS01003659">
    <property type="protein sequence ID" value="GKT35008.1"/>
    <property type="molecule type" value="Genomic_DNA"/>
</dbReference>
<dbReference type="Pfam" id="PF02518">
    <property type="entry name" value="HATPase_c"/>
    <property type="match status" value="1"/>
</dbReference>
<name>A0ABQ5KTS5_9EUKA</name>
<accession>A0ABQ5KTS5</accession>
<evidence type="ECO:0000313" key="2">
    <source>
        <dbReference type="EMBL" id="GKT35008.1"/>
    </source>
</evidence>
<keyword evidence="3" id="KW-1185">Reference proteome</keyword>
<comment type="caution">
    <text evidence="2">The sequence shown here is derived from an EMBL/GenBank/DDBJ whole genome shotgun (WGS) entry which is preliminary data.</text>
</comment>
<dbReference type="InterPro" id="IPR036890">
    <property type="entry name" value="HATPase_C_sf"/>
</dbReference>
<feature type="non-terminal residue" evidence="2">
    <location>
        <position position="1"/>
    </location>
</feature>
<gene>
    <name evidence="2" type="ORF">ADUPG1_002905</name>
</gene>
<dbReference type="Gene3D" id="3.30.565.10">
    <property type="entry name" value="Histidine kinase-like ATPase, C-terminal domain"/>
    <property type="match status" value="1"/>
</dbReference>
<keyword evidence="2" id="KW-0067">ATP-binding</keyword>
<reference evidence="2" key="1">
    <citation type="submission" date="2022-03" db="EMBL/GenBank/DDBJ databases">
        <title>Draft genome sequence of Aduncisulcus paluster, a free-living microaerophilic Fornicata.</title>
        <authorList>
            <person name="Yuyama I."/>
            <person name="Kume K."/>
            <person name="Tamura T."/>
            <person name="Inagaki Y."/>
            <person name="Hashimoto T."/>
        </authorList>
    </citation>
    <scope>NUCLEOTIDE SEQUENCE</scope>
    <source>
        <strain evidence="2">NY0171</strain>
    </source>
</reference>
<dbReference type="Proteomes" id="UP001057375">
    <property type="component" value="Unassembled WGS sequence"/>
</dbReference>
<feature type="non-terminal residue" evidence="2">
    <location>
        <position position="145"/>
    </location>
</feature>
<evidence type="ECO:0000313" key="3">
    <source>
        <dbReference type="Proteomes" id="UP001057375"/>
    </source>
</evidence>
<protein>
    <submittedName>
        <fullName evidence="2">ATP-binding protein</fullName>
    </submittedName>
</protein>
<dbReference type="SUPFAM" id="SSF55874">
    <property type="entry name" value="ATPase domain of HSP90 chaperone/DNA topoisomerase II/histidine kinase"/>
    <property type="match status" value="1"/>
</dbReference>
<dbReference type="GO" id="GO:0005524">
    <property type="term" value="F:ATP binding"/>
    <property type="evidence" value="ECO:0007669"/>
    <property type="project" value="UniProtKB-KW"/>
</dbReference>
<dbReference type="InterPro" id="IPR003594">
    <property type="entry name" value="HATPase_dom"/>
</dbReference>
<feature type="domain" description="Histidine kinase/HSP90-like ATPase" evidence="1">
    <location>
        <begin position="47"/>
        <end position="129"/>
    </location>
</feature>
<keyword evidence="2" id="KW-0547">Nucleotide-binding</keyword>
<sequence length="145" mass="15868">TLEYDIEQDDFSRAGEASSNLKKLLKQLGIDSGIIRRIAIASYEAEINVVIHSHGGKITVYVKTDCIEVFVEDEGPGIENVELAMTEGFSTATSAIRELGFGAGMGLPNMKRCSDEFYIESKLGESTRLKMNNLEDAGLTCRSIL</sequence>
<proteinExistence type="predicted"/>